<accession>A0A1Y5PNH8</accession>
<name>A0A1Y5PNH8_9MYCO</name>
<sequence length="451" mass="49464">MTASWDRARAIADAVLYEGYLLYPYRASSSKNQSRWQFGVLGPPGANDAGVGEDDSLSAQCLLDGHGVLTIVVRFLQLQRRQVERDSGAGHFEPAAELTTAAGSWLTWDEAVECELSFGPVELDELTQPWAVPVVAPADADIEQVDGGRLVRTRQEVRATLTVGVERDDGLQRITIAVRNTGAVAADKDRAIATSLIGTHVIVEAVDGKFISLLEPTDDAAAAAARCRQHRCFPVLAGRPGERDLLLISPIILYDHPEVAQESGGALYDSTEIDEILTLRVMTMTDEEKAQARATDPLAAQLIERCDGMSPEDMLGLHGVLRTPRTDARPPLIPEVPDGVDWWDPLADKAVQPDVDAVQVNGVRVRRGSRVRLHPSRRADAQDIFFAGKVAHVTSVHEDVEGHQHVGVVIDDDPAADLHDWYGRYLYFAPDEIEPLDSQEFSPERSPTWRQ</sequence>
<dbReference type="EMBL" id="FLQS01000060">
    <property type="protein sequence ID" value="SBS78889.1"/>
    <property type="molecule type" value="Genomic_DNA"/>
</dbReference>
<protein>
    <submittedName>
        <fullName evidence="1">Uncharacterized protein</fullName>
    </submittedName>
</protein>
<organism evidence="1">
    <name type="scientific">uncultured Mycobacterium sp</name>
    <dbReference type="NCBI Taxonomy" id="171292"/>
    <lineage>
        <taxon>Bacteria</taxon>
        <taxon>Bacillati</taxon>
        <taxon>Actinomycetota</taxon>
        <taxon>Actinomycetes</taxon>
        <taxon>Mycobacteriales</taxon>
        <taxon>Mycobacteriaceae</taxon>
        <taxon>Mycobacterium</taxon>
        <taxon>environmental samples</taxon>
    </lineage>
</organism>
<evidence type="ECO:0000313" key="1">
    <source>
        <dbReference type="EMBL" id="SBS78889.1"/>
    </source>
</evidence>
<dbReference type="AlphaFoldDB" id="A0A1Y5PNH8"/>
<reference evidence="1" key="1">
    <citation type="submission" date="2016-03" db="EMBL/GenBank/DDBJ databases">
        <authorList>
            <person name="Ploux O."/>
        </authorList>
    </citation>
    <scope>NUCLEOTIDE SEQUENCE</scope>
    <source>
        <strain evidence="1">UC10</strain>
    </source>
</reference>
<gene>
    <name evidence="1" type="ORF">MHPYR_630028</name>
</gene>
<proteinExistence type="predicted"/>